<proteinExistence type="predicted"/>
<dbReference type="PANTHER" id="PTHR36838">
    <property type="entry name" value="AUXIN EFFLUX CARRIER FAMILY PROTEIN"/>
    <property type="match status" value="1"/>
</dbReference>
<dbReference type="Proteomes" id="UP000571950">
    <property type="component" value="Unassembled WGS sequence"/>
</dbReference>
<evidence type="ECO:0000256" key="7">
    <source>
        <dbReference type="SAM" id="Phobius"/>
    </source>
</evidence>
<protein>
    <recommendedName>
        <fullName evidence="10">Transporter</fullName>
    </recommendedName>
</protein>
<feature type="transmembrane region" description="Helical" evidence="7">
    <location>
        <begin position="12"/>
        <end position="31"/>
    </location>
</feature>
<feature type="transmembrane region" description="Helical" evidence="7">
    <location>
        <begin position="200"/>
        <end position="220"/>
    </location>
</feature>
<name>A0A7W6BN35_9SPHN</name>
<comment type="caution">
    <text evidence="8">The sequence shown here is derived from an EMBL/GenBank/DDBJ whole genome shotgun (WGS) entry which is preliminary data.</text>
</comment>
<evidence type="ECO:0000256" key="6">
    <source>
        <dbReference type="ARBA" id="ARBA00023136"/>
    </source>
</evidence>
<feature type="transmembrane region" description="Helical" evidence="7">
    <location>
        <begin position="129"/>
        <end position="149"/>
    </location>
</feature>
<dbReference type="InterPro" id="IPR004776">
    <property type="entry name" value="Mem_transp_PIN-like"/>
</dbReference>
<keyword evidence="2" id="KW-0813">Transport</keyword>
<reference evidence="8 9" key="1">
    <citation type="submission" date="2020-08" db="EMBL/GenBank/DDBJ databases">
        <title>Genomic Encyclopedia of Type Strains, Phase IV (KMG-IV): sequencing the most valuable type-strain genomes for metagenomic binning, comparative biology and taxonomic classification.</title>
        <authorList>
            <person name="Goeker M."/>
        </authorList>
    </citation>
    <scope>NUCLEOTIDE SEQUENCE [LARGE SCALE GENOMIC DNA]</scope>
    <source>
        <strain evidence="8 9">DSM 26189</strain>
    </source>
</reference>
<feature type="transmembrane region" description="Helical" evidence="7">
    <location>
        <begin position="69"/>
        <end position="90"/>
    </location>
</feature>
<feature type="transmembrane region" description="Helical" evidence="7">
    <location>
        <begin position="261"/>
        <end position="284"/>
    </location>
</feature>
<dbReference type="EMBL" id="JACIDT010000007">
    <property type="protein sequence ID" value="MBB3926617.1"/>
    <property type="molecule type" value="Genomic_DNA"/>
</dbReference>
<evidence type="ECO:0000256" key="2">
    <source>
        <dbReference type="ARBA" id="ARBA00022448"/>
    </source>
</evidence>
<evidence type="ECO:0000256" key="4">
    <source>
        <dbReference type="ARBA" id="ARBA00022692"/>
    </source>
</evidence>
<evidence type="ECO:0000256" key="3">
    <source>
        <dbReference type="ARBA" id="ARBA00022475"/>
    </source>
</evidence>
<dbReference type="Pfam" id="PF03547">
    <property type="entry name" value="Mem_trans"/>
    <property type="match status" value="2"/>
</dbReference>
<evidence type="ECO:0000256" key="1">
    <source>
        <dbReference type="ARBA" id="ARBA00004141"/>
    </source>
</evidence>
<organism evidence="8 9">
    <name type="scientific">Sphingobium jiangsuense</name>
    <dbReference type="NCBI Taxonomy" id="870476"/>
    <lineage>
        <taxon>Bacteria</taxon>
        <taxon>Pseudomonadati</taxon>
        <taxon>Pseudomonadota</taxon>
        <taxon>Alphaproteobacteria</taxon>
        <taxon>Sphingomonadales</taxon>
        <taxon>Sphingomonadaceae</taxon>
        <taxon>Sphingobium</taxon>
    </lineage>
</organism>
<dbReference type="GO" id="GO:0055085">
    <property type="term" value="P:transmembrane transport"/>
    <property type="evidence" value="ECO:0007669"/>
    <property type="project" value="InterPro"/>
</dbReference>
<comment type="subcellular location">
    <subcellularLocation>
        <location evidence="1">Membrane</location>
        <topology evidence="1">Multi-pass membrane protein</topology>
    </subcellularLocation>
</comment>
<accession>A0A7W6BN35</accession>
<feature type="transmembrane region" description="Helical" evidence="7">
    <location>
        <begin position="170"/>
        <end position="188"/>
    </location>
</feature>
<gene>
    <name evidence="8" type="ORF">GGR43_002337</name>
</gene>
<dbReference type="PANTHER" id="PTHR36838:SF3">
    <property type="entry name" value="TRANSPORTER AUXIN EFFLUX CARRIER EC FAMILY"/>
    <property type="match status" value="1"/>
</dbReference>
<keyword evidence="6 7" id="KW-0472">Membrane</keyword>
<evidence type="ECO:0008006" key="10">
    <source>
        <dbReference type="Google" id="ProtNLM"/>
    </source>
</evidence>
<dbReference type="AlphaFoldDB" id="A0A7W6BN35"/>
<feature type="transmembrane region" description="Helical" evidence="7">
    <location>
        <begin position="38"/>
        <end position="57"/>
    </location>
</feature>
<keyword evidence="9" id="KW-1185">Reference proteome</keyword>
<feature type="transmembrane region" description="Helical" evidence="7">
    <location>
        <begin position="102"/>
        <end position="123"/>
    </location>
</feature>
<evidence type="ECO:0000313" key="9">
    <source>
        <dbReference type="Proteomes" id="UP000571950"/>
    </source>
</evidence>
<feature type="transmembrane region" description="Helical" evidence="7">
    <location>
        <begin position="232"/>
        <end position="255"/>
    </location>
</feature>
<dbReference type="GO" id="GO:0016020">
    <property type="term" value="C:membrane"/>
    <property type="evidence" value="ECO:0007669"/>
    <property type="project" value="UniProtKB-SubCell"/>
</dbReference>
<feature type="transmembrane region" description="Helical" evidence="7">
    <location>
        <begin position="296"/>
        <end position="314"/>
    </location>
</feature>
<keyword evidence="5 7" id="KW-1133">Transmembrane helix</keyword>
<keyword evidence="3" id="KW-1003">Cell membrane</keyword>
<keyword evidence="4 7" id="KW-0812">Transmembrane</keyword>
<sequence>MKRPMSGTFFSILPVFAIILIGYLAACWGAVPASVNRDLNRFVVWIALPALMFHIVATTDWHQLWDVDFVIASLAGSLITLALGTGIGRLRGLSIADMAVDGLNASYSNSAYIGLPLFLLAMGPRAAPYVIIGATVTLMAQFACGVVLIELGHHRHLGVGHALGKAATSMARNPVLVGPVLGFFWWLTGWTLPAPLEQCTRMLGAAASPTALVAIGLFLAERPLVEAVSNRFVLMLTAAKLIFHPAITALIAYPLLGMSSFTAAMVVAIAALPTGTGPFMVAAFYARDGKVTSGTILLSTMLSVLSLTAILSLLPR</sequence>
<evidence type="ECO:0000313" key="8">
    <source>
        <dbReference type="EMBL" id="MBB3926617.1"/>
    </source>
</evidence>
<evidence type="ECO:0000256" key="5">
    <source>
        <dbReference type="ARBA" id="ARBA00022989"/>
    </source>
</evidence>